<feature type="domain" description="K Homology" evidence="5">
    <location>
        <begin position="1125"/>
        <end position="1213"/>
    </location>
</feature>
<dbReference type="SUPFAM" id="SSF54791">
    <property type="entry name" value="Eukaryotic type KH-domain (KH-domain type I)"/>
    <property type="match status" value="6"/>
</dbReference>
<feature type="region of interest" description="Disordered" evidence="4">
    <location>
        <begin position="1"/>
        <end position="108"/>
    </location>
</feature>
<dbReference type="PROSITE" id="PS50084">
    <property type="entry name" value="KH_TYPE_1"/>
    <property type="match status" value="7"/>
</dbReference>
<protein>
    <recommendedName>
        <fullName evidence="5">K Homology domain-containing protein</fullName>
    </recommendedName>
</protein>
<dbReference type="PANTHER" id="PTHR10288">
    <property type="entry name" value="KH DOMAIN CONTAINING RNA BINDING PROTEIN"/>
    <property type="match status" value="1"/>
</dbReference>
<dbReference type="Gene3D" id="3.30.1370.10">
    <property type="entry name" value="K Homology domain, type 1"/>
    <property type="match status" value="7"/>
</dbReference>
<dbReference type="EMBL" id="JBEVYD010000003">
    <property type="protein sequence ID" value="KAL3234453.1"/>
    <property type="molecule type" value="Genomic_DNA"/>
</dbReference>
<feature type="domain" description="K Homology" evidence="5">
    <location>
        <begin position="708"/>
        <end position="773"/>
    </location>
</feature>
<keyword evidence="7" id="KW-1185">Reference proteome</keyword>
<comment type="caution">
    <text evidence="6">The sequence shown here is derived from an EMBL/GenBank/DDBJ whole genome shotgun (WGS) entry which is preliminary data.</text>
</comment>
<feature type="compositionally biased region" description="Polar residues" evidence="4">
    <location>
        <begin position="15"/>
        <end position="42"/>
    </location>
</feature>
<feature type="domain" description="K Homology" evidence="5">
    <location>
        <begin position="857"/>
        <end position="931"/>
    </location>
</feature>
<feature type="compositionally biased region" description="Low complexity" evidence="4">
    <location>
        <begin position="84"/>
        <end position="103"/>
    </location>
</feature>
<dbReference type="InterPro" id="IPR036612">
    <property type="entry name" value="KH_dom_type_1_sf"/>
</dbReference>
<evidence type="ECO:0000256" key="1">
    <source>
        <dbReference type="ARBA" id="ARBA00022737"/>
    </source>
</evidence>
<feature type="domain" description="K Homology" evidence="5">
    <location>
        <begin position="632"/>
        <end position="704"/>
    </location>
</feature>
<dbReference type="SMART" id="SM00322">
    <property type="entry name" value="KH"/>
    <property type="match status" value="7"/>
</dbReference>
<feature type="domain" description="K Homology" evidence="5">
    <location>
        <begin position="935"/>
        <end position="1003"/>
    </location>
</feature>
<evidence type="ECO:0000256" key="4">
    <source>
        <dbReference type="SAM" id="MobiDB-lite"/>
    </source>
</evidence>
<dbReference type="InterPro" id="IPR057778">
    <property type="entry name" value="KH_Vigilin_N"/>
</dbReference>
<sequence length="1214" mass="134934">MSLSFENTDEVPATAESSTSNTDITQLDSLNGDSVATDASSNEETKVVSETPKPLPSLKDLPSLVDQSTFTPPPKVEWGPNMKPAPVSKSISPSVSPSPSATSAGRMRSSNIQETFTLDLDSQLSVSKLELSRILQTVKQSNGVSVESTLSRNTRTFLISGAASKVKEAKRELIKMLTKPITENIEVPTRSKAAIIGSGGKTIREISDRYDVKIHIEKEPKPNSYDEDLEDDATEISIFGDFESVSLAKKRILSIVNEDLKNITSRLTVDNQTLAEFINVNELSSESVKCQYYKESGYFVITGSLEEVKKTKARINDYLKKLSNELSEETVKIPSKFQFLIDAKELKEKFSVIVTFPEESNNDNVVFAGLKNQVTEAIAYARASSKEYIVDSLDIAKAHSKNVEHAKYLALYFHKYNVLDSITKEFPDIKYVLPPVNTLENSSEITIYLSAKTDKATDMKAARRELIAAVNNVPPSETLIIKDLDYELFGKNIKHILLGSEEEARFIQLGDFFPGNDSIVLFATSTDEDFKPSAEEIKETLEKVNSTLEPLRKKQENFEVTTYDLEADKQEEFFGKNSVTLGVILHDISTEDGHIQIKLHTPNKNQMTLRGDQKAVKIANKDIKSIVENPSTEEKEVVEVPSNVVSRLIGNKGNNLQALRKKFDCQIDVPQQASTENEKTVEITLKGLEFNIKHAKKHIAAEAKKLADIVSKELVAQSKYHRNLAGPQGIYRNRLQDKYNVHINFLRENNVIVIRGPSRGVTKAYEELSALLDFEMENGHKTIVNVPVEHMSRIIGKNGDTINGLSADFGVQLDFLQKSEDPKVVESGNVELEITGSRTAIKEAAAKVQTIVSEASDNVTETLDIDRKYHRMIVGPGGHTLREIISNAGGDEIRGRTVDIPNADAESSTITVQGPKKFVSAVVKAINKIVEDGENSITKKIEVPAERLGALIGPGGIVRKQLESEFSIILYVPKRNEEETRVSLTGLPENVEKAEKKIFTEIIKDNYDVEIMVPANVQNYVSDRGTLPQKLRVEKFVNVRYGNSTRKANSLNRAPVDVPVERVQGADGEKFKFTVEEVGPAVADGQEGEITWRLTYEPIDFDSLLEEDSQNNKKVEIDEEKKKQTLSEVKQLIETRISEAPSATYAGYVWTSDASKLYKVVGLGGSNIKKTREDTNCIIHVPKKSDKVNDVIYIRGTKENVEKAGELVLKSLKR</sequence>
<evidence type="ECO:0000256" key="3">
    <source>
        <dbReference type="PROSITE-ProRule" id="PRU00117"/>
    </source>
</evidence>
<dbReference type="Pfam" id="PF00013">
    <property type="entry name" value="KH_1"/>
    <property type="match status" value="7"/>
</dbReference>
<name>A0ABR4NZ17_9SACH</name>
<dbReference type="Proteomes" id="UP001623330">
    <property type="component" value="Unassembled WGS sequence"/>
</dbReference>
<feature type="domain" description="K Homology" evidence="5">
    <location>
        <begin position="179"/>
        <end position="257"/>
    </location>
</feature>
<gene>
    <name evidence="6" type="ORF">RNJ44_03215</name>
</gene>
<proteinExistence type="predicted"/>
<organism evidence="6 7">
    <name type="scientific">Nakaseomyces bracarensis</name>
    <dbReference type="NCBI Taxonomy" id="273131"/>
    <lineage>
        <taxon>Eukaryota</taxon>
        <taxon>Fungi</taxon>
        <taxon>Dikarya</taxon>
        <taxon>Ascomycota</taxon>
        <taxon>Saccharomycotina</taxon>
        <taxon>Saccharomycetes</taxon>
        <taxon>Saccharomycetales</taxon>
        <taxon>Saccharomycetaceae</taxon>
        <taxon>Nakaseomyces</taxon>
    </lineage>
</organism>
<reference evidence="6 7" key="1">
    <citation type="submission" date="2024-05" db="EMBL/GenBank/DDBJ databases">
        <title>Long read based assembly of the Candida bracarensis genome reveals expanded adhesin content.</title>
        <authorList>
            <person name="Marcet-Houben M."/>
            <person name="Ksiezopolska E."/>
            <person name="Gabaldon T."/>
        </authorList>
    </citation>
    <scope>NUCLEOTIDE SEQUENCE [LARGE SCALE GENOMIC DNA]</scope>
    <source>
        <strain evidence="6 7">CBM6</strain>
    </source>
</reference>
<evidence type="ECO:0000256" key="2">
    <source>
        <dbReference type="ARBA" id="ARBA00022884"/>
    </source>
</evidence>
<dbReference type="InterPro" id="IPR004088">
    <property type="entry name" value="KH_dom_type_1"/>
</dbReference>
<dbReference type="InterPro" id="IPR004087">
    <property type="entry name" value="KH_dom"/>
</dbReference>
<dbReference type="Pfam" id="PF24668">
    <property type="entry name" value="KH_Vigilin"/>
    <property type="match status" value="1"/>
</dbReference>
<evidence type="ECO:0000313" key="7">
    <source>
        <dbReference type="Proteomes" id="UP001623330"/>
    </source>
</evidence>
<evidence type="ECO:0000313" key="6">
    <source>
        <dbReference type="EMBL" id="KAL3234453.1"/>
    </source>
</evidence>
<keyword evidence="2 3" id="KW-0694">RNA-binding</keyword>
<evidence type="ECO:0000259" key="5">
    <source>
        <dbReference type="SMART" id="SM00322"/>
    </source>
</evidence>
<accession>A0ABR4NZ17</accession>
<feature type="domain" description="K Homology" evidence="5">
    <location>
        <begin position="778"/>
        <end position="853"/>
    </location>
</feature>
<keyword evidence="1" id="KW-0677">Repeat</keyword>